<sequence>MKYLHDSRESGTQQAKNVTQMEHSTSNIQYNNNYQTSYTTYNYEQSSFMDDQFSTSTRSFPISSSFYDNRILRTRRNKRKLKHEITINTYVLNRIRQLPTQITNDPFTGQIFSGSTFR</sequence>
<reference evidence="3" key="2">
    <citation type="submission" date="2019-10" db="EMBL/GenBank/DDBJ databases">
        <title>Conservation and host-specific expression of non-tandemly repeated heterogenous ribosome RNA gene in arbuscular mycorrhizal fungi.</title>
        <authorList>
            <person name="Maeda T."/>
            <person name="Kobayashi Y."/>
            <person name="Nakagawa T."/>
            <person name="Ezawa T."/>
            <person name="Yamaguchi K."/>
            <person name="Bino T."/>
            <person name="Nishimoto Y."/>
            <person name="Shigenobu S."/>
            <person name="Kawaguchi M."/>
        </authorList>
    </citation>
    <scope>NUCLEOTIDE SEQUENCE</scope>
    <source>
        <strain evidence="3">HR1</strain>
    </source>
</reference>
<feature type="compositionally biased region" description="Polar residues" evidence="1">
    <location>
        <begin position="10"/>
        <end position="23"/>
    </location>
</feature>
<dbReference type="EMBL" id="BLAL01000156">
    <property type="protein sequence ID" value="GES85608.1"/>
    <property type="molecule type" value="Genomic_DNA"/>
</dbReference>
<evidence type="ECO:0000256" key="1">
    <source>
        <dbReference type="SAM" id="MobiDB-lite"/>
    </source>
</evidence>
<gene>
    <name evidence="3" type="ORF">RCL2_001271300</name>
    <name evidence="2" type="ORF">RclHR1_00770018</name>
</gene>
<organism evidence="2 4">
    <name type="scientific">Rhizophagus clarus</name>
    <dbReference type="NCBI Taxonomy" id="94130"/>
    <lineage>
        <taxon>Eukaryota</taxon>
        <taxon>Fungi</taxon>
        <taxon>Fungi incertae sedis</taxon>
        <taxon>Mucoromycota</taxon>
        <taxon>Glomeromycotina</taxon>
        <taxon>Glomeromycetes</taxon>
        <taxon>Glomerales</taxon>
        <taxon>Glomeraceae</taxon>
        <taxon>Rhizophagus</taxon>
    </lineage>
</organism>
<keyword evidence="4" id="KW-1185">Reference proteome</keyword>
<evidence type="ECO:0000313" key="2">
    <source>
        <dbReference type="EMBL" id="GBC07805.1"/>
    </source>
</evidence>
<dbReference type="Proteomes" id="UP000247702">
    <property type="component" value="Unassembled WGS sequence"/>
</dbReference>
<accession>A0A2Z6S9K6</accession>
<evidence type="ECO:0000313" key="4">
    <source>
        <dbReference type="Proteomes" id="UP000247702"/>
    </source>
</evidence>
<dbReference type="Proteomes" id="UP000615446">
    <property type="component" value="Unassembled WGS sequence"/>
</dbReference>
<reference evidence="2 4" key="1">
    <citation type="submission" date="2017-11" db="EMBL/GenBank/DDBJ databases">
        <title>The genome of Rhizophagus clarus HR1 reveals common genetic basis of auxotrophy among arbuscular mycorrhizal fungi.</title>
        <authorList>
            <person name="Kobayashi Y."/>
        </authorList>
    </citation>
    <scope>NUCLEOTIDE SEQUENCE [LARGE SCALE GENOMIC DNA]</scope>
    <source>
        <strain evidence="2 4">HR1</strain>
    </source>
</reference>
<comment type="caution">
    <text evidence="2">The sequence shown here is derived from an EMBL/GenBank/DDBJ whole genome shotgun (WGS) entry which is preliminary data.</text>
</comment>
<feature type="region of interest" description="Disordered" evidence="1">
    <location>
        <begin position="1"/>
        <end position="28"/>
    </location>
</feature>
<name>A0A2Z6S9K6_9GLOM</name>
<dbReference type="EMBL" id="BEXD01004170">
    <property type="protein sequence ID" value="GBC07805.1"/>
    <property type="molecule type" value="Genomic_DNA"/>
</dbReference>
<evidence type="ECO:0000313" key="3">
    <source>
        <dbReference type="EMBL" id="GES85608.1"/>
    </source>
</evidence>
<proteinExistence type="predicted"/>
<dbReference type="AlphaFoldDB" id="A0A2Z6S9K6"/>
<protein>
    <submittedName>
        <fullName evidence="2">Uncharacterized protein</fullName>
    </submittedName>
</protein>